<evidence type="ECO:0000256" key="1">
    <source>
        <dbReference type="SAM" id="Phobius"/>
    </source>
</evidence>
<protein>
    <recommendedName>
        <fullName evidence="2">Potassium channel domain-containing protein</fullName>
    </recommendedName>
</protein>
<dbReference type="Proteomes" id="UP001515480">
    <property type="component" value="Unassembled WGS sequence"/>
</dbReference>
<accession>A0AB34K1B4</accession>
<dbReference type="GO" id="GO:0016020">
    <property type="term" value="C:membrane"/>
    <property type="evidence" value="ECO:0007669"/>
    <property type="project" value="InterPro"/>
</dbReference>
<dbReference type="AlphaFoldDB" id="A0AB34K1B4"/>
<dbReference type="PANTHER" id="PTHR10153">
    <property type="entry name" value="SMALL CONDUCTANCE CALCIUM-ACTIVATED POTASSIUM CHANNEL"/>
    <property type="match status" value="1"/>
</dbReference>
<gene>
    <name evidence="3" type="ORF">AB1Y20_015383</name>
</gene>
<feature type="domain" description="Potassium channel" evidence="2">
    <location>
        <begin position="235"/>
        <end position="308"/>
    </location>
</feature>
<keyword evidence="1" id="KW-0812">Transmembrane</keyword>
<comment type="caution">
    <text evidence="3">The sequence shown here is derived from an EMBL/GenBank/DDBJ whole genome shotgun (WGS) entry which is preliminary data.</text>
</comment>
<dbReference type="InterPro" id="IPR015449">
    <property type="entry name" value="K_chnl_Ca-activ_SK"/>
</dbReference>
<feature type="transmembrane region" description="Helical" evidence="1">
    <location>
        <begin position="28"/>
        <end position="48"/>
    </location>
</feature>
<reference evidence="3 4" key="1">
    <citation type="journal article" date="2024" name="Science">
        <title>Giant polyketide synthase enzymes in the biosynthesis of giant marine polyether toxins.</title>
        <authorList>
            <person name="Fallon T.R."/>
            <person name="Shende V.V."/>
            <person name="Wierzbicki I.H."/>
            <person name="Pendleton A.L."/>
            <person name="Watervoot N.F."/>
            <person name="Auber R.P."/>
            <person name="Gonzalez D.J."/>
            <person name="Wisecaver J.H."/>
            <person name="Moore B.S."/>
        </authorList>
    </citation>
    <scope>NUCLEOTIDE SEQUENCE [LARGE SCALE GENOMIC DNA]</scope>
    <source>
        <strain evidence="3 4">12B1</strain>
    </source>
</reference>
<feature type="transmembrane region" description="Helical" evidence="1">
    <location>
        <begin position="227"/>
        <end position="245"/>
    </location>
</feature>
<dbReference type="Gene3D" id="1.10.287.70">
    <property type="match status" value="1"/>
</dbReference>
<organism evidence="3 4">
    <name type="scientific">Prymnesium parvum</name>
    <name type="common">Toxic golden alga</name>
    <dbReference type="NCBI Taxonomy" id="97485"/>
    <lineage>
        <taxon>Eukaryota</taxon>
        <taxon>Haptista</taxon>
        <taxon>Haptophyta</taxon>
        <taxon>Prymnesiophyceae</taxon>
        <taxon>Prymnesiales</taxon>
        <taxon>Prymnesiaceae</taxon>
        <taxon>Prymnesium</taxon>
    </lineage>
</organism>
<feature type="transmembrane region" description="Helical" evidence="1">
    <location>
        <begin position="257"/>
        <end position="274"/>
    </location>
</feature>
<dbReference type="GO" id="GO:0016286">
    <property type="term" value="F:small conductance calcium-activated potassium channel activity"/>
    <property type="evidence" value="ECO:0007669"/>
    <property type="project" value="InterPro"/>
</dbReference>
<dbReference type="InterPro" id="IPR013099">
    <property type="entry name" value="K_chnl_dom"/>
</dbReference>
<evidence type="ECO:0000313" key="3">
    <source>
        <dbReference type="EMBL" id="KAL1526681.1"/>
    </source>
</evidence>
<feature type="transmembrane region" description="Helical" evidence="1">
    <location>
        <begin position="286"/>
        <end position="306"/>
    </location>
</feature>
<keyword evidence="1" id="KW-1133">Transmembrane helix</keyword>
<dbReference type="Pfam" id="PF07885">
    <property type="entry name" value="Ion_trans_2"/>
    <property type="match status" value="1"/>
</dbReference>
<name>A0AB34K1B4_PRYPA</name>
<dbReference type="EMBL" id="JBGBPQ010000003">
    <property type="protein sequence ID" value="KAL1526681.1"/>
    <property type="molecule type" value="Genomic_DNA"/>
</dbReference>
<keyword evidence="1" id="KW-0472">Membrane</keyword>
<proteinExistence type="predicted"/>
<keyword evidence="4" id="KW-1185">Reference proteome</keyword>
<feature type="transmembrane region" description="Helical" evidence="1">
    <location>
        <begin position="169"/>
        <end position="189"/>
    </location>
</feature>
<sequence>MQEALLQRDITAVASSRRRQAYDAKLRTYNAVLVALACSQIVLMIVLLEASYRTSCEENHFQLANKENYTTPSRHCASSEHFTAWLDGNTVTRFCAAIGGVSVLGIFFLYRYYALKWSAHYTLTLRPKDPSPPPLESLPPFWRCPVFLRPFVMELIVLIIQPFPMLPRAFIEILSLLMFSKLYLIFRAVRDFSNAYSVREVLRREGSLPSVSWRLALKAVYAQNPSIFLGTVCLTSLFVCSFAIHVTDRDDILEFQNYFSCVWFVVTTMTTVGYGDFIPKSALGRAIAAIACVTGIVLLALVVTLATDCPTRKFTHQPAKRPSAPHSCACCCL</sequence>
<dbReference type="SUPFAM" id="SSF81324">
    <property type="entry name" value="Voltage-gated potassium channels"/>
    <property type="match status" value="1"/>
</dbReference>
<feature type="transmembrane region" description="Helical" evidence="1">
    <location>
        <begin position="91"/>
        <end position="110"/>
    </location>
</feature>
<evidence type="ECO:0000313" key="4">
    <source>
        <dbReference type="Proteomes" id="UP001515480"/>
    </source>
</evidence>
<evidence type="ECO:0000259" key="2">
    <source>
        <dbReference type="Pfam" id="PF07885"/>
    </source>
</evidence>